<keyword evidence="2" id="KW-1185">Reference proteome</keyword>
<evidence type="ECO:0000313" key="2">
    <source>
        <dbReference type="Proteomes" id="UP000735302"/>
    </source>
</evidence>
<reference evidence="1 2" key="1">
    <citation type="journal article" date="2021" name="Elife">
        <title>Chloroplast acquisition without the gene transfer in kleptoplastic sea slugs, Plakobranchus ocellatus.</title>
        <authorList>
            <person name="Maeda T."/>
            <person name="Takahashi S."/>
            <person name="Yoshida T."/>
            <person name="Shimamura S."/>
            <person name="Takaki Y."/>
            <person name="Nagai Y."/>
            <person name="Toyoda A."/>
            <person name="Suzuki Y."/>
            <person name="Arimoto A."/>
            <person name="Ishii H."/>
            <person name="Satoh N."/>
            <person name="Nishiyama T."/>
            <person name="Hasebe M."/>
            <person name="Maruyama T."/>
            <person name="Minagawa J."/>
            <person name="Obokata J."/>
            <person name="Shigenobu S."/>
        </authorList>
    </citation>
    <scope>NUCLEOTIDE SEQUENCE [LARGE SCALE GENOMIC DNA]</scope>
</reference>
<evidence type="ECO:0000313" key="1">
    <source>
        <dbReference type="EMBL" id="GFO05207.1"/>
    </source>
</evidence>
<organism evidence="1 2">
    <name type="scientific">Plakobranchus ocellatus</name>
    <dbReference type="NCBI Taxonomy" id="259542"/>
    <lineage>
        <taxon>Eukaryota</taxon>
        <taxon>Metazoa</taxon>
        <taxon>Spiralia</taxon>
        <taxon>Lophotrochozoa</taxon>
        <taxon>Mollusca</taxon>
        <taxon>Gastropoda</taxon>
        <taxon>Heterobranchia</taxon>
        <taxon>Euthyneura</taxon>
        <taxon>Panpulmonata</taxon>
        <taxon>Sacoglossa</taxon>
        <taxon>Placobranchoidea</taxon>
        <taxon>Plakobranchidae</taxon>
        <taxon>Plakobranchus</taxon>
    </lineage>
</organism>
<comment type="caution">
    <text evidence="1">The sequence shown here is derived from an EMBL/GenBank/DDBJ whole genome shotgun (WGS) entry which is preliminary data.</text>
</comment>
<proteinExistence type="predicted"/>
<accession>A0AAV4ADY0</accession>
<gene>
    <name evidence="1" type="ORF">PoB_003171200</name>
</gene>
<dbReference type="AlphaFoldDB" id="A0AAV4ADY0"/>
<protein>
    <submittedName>
        <fullName evidence="1">Uncharacterized protein</fullName>
    </submittedName>
</protein>
<name>A0AAV4ADY0_9GAST</name>
<dbReference type="Proteomes" id="UP000735302">
    <property type="component" value="Unassembled WGS sequence"/>
</dbReference>
<sequence>MSDQWSLSEGHVRSSISKVCHEGRSEVQSMESACGARQISGVYLRGTLEVQLVKSATRAGQKFNQWGLPEGQVRNSINGVCLGGRSEV</sequence>
<dbReference type="EMBL" id="BLXT01003747">
    <property type="protein sequence ID" value="GFO05207.1"/>
    <property type="molecule type" value="Genomic_DNA"/>
</dbReference>